<protein>
    <submittedName>
        <fullName evidence="1">Uncharacterized protein</fullName>
    </submittedName>
</protein>
<organism evidence="1 2">
    <name type="scientific">Engystomops pustulosus</name>
    <name type="common">Tungara frog</name>
    <name type="synonym">Physalaemus pustulosus</name>
    <dbReference type="NCBI Taxonomy" id="76066"/>
    <lineage>
        <taxon>Eukaryota</taxon>
        <taxon>Metazoa</taxon>
        <taxon>Chordata</taxon>
        <taxon>Craniata</taxon>
        <taxon>Vertebrata</taxon>
        <taxon>Euteleostomi</taxon>
        <taxon>Amphibia</taxon>
        <taxon>Batrachia</taxon>
        <taxon>Anura</taxon>
        <taxon>Neobatrachia</taxon>
        <taxon>Hyloidea</taxon>
        <taxon>Leptodactylidae</taxon>
        <taxon>Leiuperinae</taxon>
        <taxon>Engystomops</taxon>
    </lineage>
</organism>
<accession>A0AAV7DCV8</accession>
<keyword evidence="2" id="KW-1185">Reference proteome</keyword>
<evidence type="ECO:0000313" key="1">
    <source>
        <dbReference type="EMBL" id="KAG8594053.1"/>
    </source>
</evidence>
<dbReference type="EMBL" id="WNYA01000001">
    <property type="protein sequence ID" value="KAG8594053.1"/>
    <property type="molecule type" value="Genomic_DNA"/>
</dbReference>
<evidence type="ECO:0000313" key="2">
    <source>
        <dbReference type="Proteomes" id="UP000824782"/>
    </source>
</evidence>
<name>A0AAV7DCV8_ENGPU</name>
<proteinExistence type="predicted"/>
<reference evidence="1" key="1">
    <citation type="thesis" date="2020" institute="ProQuest LLC" country="789 East Eisenhower Parkway, Ann Arbor, MI, USA">
        <title>Comparative Genomics and Chromosome Evolution.</title>
        <authorList>
            <person name="Mudd A.B."/>
        </authorList>
    </citation>
    <scope>NUCLEOTIDE SEQUENCE</scope>
    <source>
        <strain evidence="1">237g6f4</strain>
        <tissue evidence="1">Blood</tissue>
    </source>
</reference>
<comment type="caution">
    <text evidence="1">The sequence shown here is derived from an EMBL/GenBank/DDBJ whole genome shotgun (WGS) entry which is preliminary data.</text>
</comment>
<sequence length="84" mass="10307">MTLNNNLHNILEHRVTSFYLYTLQKKSRAAMFACFGNFQYPQEPCLNVYIFYYYRRKVLGYQLYLNCVYVQFGCKCHKMTKYDW</sequence>
<gene>
    <name evidence="1" type="ORF">GDO81_001039</name>
</gene>
<dbReference type="AlphaFoldDB" id="A0AAV7DCV8"/>
<dbReference type="Proteomes" id="UP000824782">
    <property type="component" value="Unassembled WGS sequence"/>
</dbReference>